<feature type="domain" description="Stc1" evidence="2">
    <location>
        <begin position="22"/>
        <end position="103"/>
    </location>
</feature>
<dbReference type="Pfam" id="PF12898">
    <property type="entry name" value="Stc1"/>
    <property type="match status" value="1"/>
</dbReference>
<protein>
    <recommendedName>
        <fullName evidence="2">Stc1 domain-containing protein</fullName>
    </recommendedName>
</protein>
<comment type="caution">
    <text evidence="3">The sequence shown here is derived from an EMBL/GenBank/DDBJ whole genome shotgun (WGS) entry which is preliminary data.</text>
</comment>
<dbReference type="InterPro" id="IPR024630">
    <property type="entry name" value="Stc1"/>
</dbReference>
<keyword evidence="4" id="KW-1185">Reference proteome</keyword>
<evidence type="ECO:0000313" key="4">
    <source>
        <dbReference type="Proteomes" id="UP001140502"/>
    </source>
</evidence>
<feature type="compositionally biased region" description="Basic and acidic residues" evidence="1">
    <location>
        <begin position="263"/>
        <end position="272"/>
    </location>
</feature>
<accession>A0A9W8W4I6</accession>
<organism evidence="3 4">
    <name type="scientific">Fusarium piperis</name>
    <dbReference type="NCBI Taxonomy" id="1435070"/>
    <lineage>
        <taxon>Eukaryota</taxon>
        <taxon>Fungi</taxon>
        <taxon>Dikarya</taxon>
        <taxon>Ascomycota</taxon>
        <taxon>Pezizomycotina</taxon>
        <taxon>Sordariomycetes</taxon>
        <taxon>Hypocreomycetidae</taxon>
        <taxon>Hypocreales</taxon>
        <taxon>Nectriaceae</taxon>
        <taxon>Fusarium</taxon>
        <taxon>Fusarium solani species complex</taxon>
    </lineage>
</organism>
<reference evidence="3" key="1">
    <citation type="submission" date="2022-10" db="EMBL/GenBank/DDBJ databases">
        <title>Tapping the CABI collections for fungal endophytes: first genome assemblies for Collariella, Neodidymelliopsis, Ascochyta clinopodiicola, Didymella pomorum, Didymosphaeria variabile, Neocosmospora piperis and Neocucurbitaria cava.</title>
        <authorList>
            <person name="Hill R."/>
        </authorList>
    </citation>
    <scope>NUCLEOTIDE SEQUENCE</scope>
    <source>
        <strain evidence="3">IMI 366586</strain>
    </source>
</reference>
<feature type="region of interest" description="Disordered" evidence="1">
    <location>
        <begin position="1"/>
        <end position="20"/>
    </location>
</feature>
<evidence type="ECO:0000259" key="2">
    <source>
        <dbReference type="Pfam" id="PF12898"/>
    </source>
</evidence>
<dbReference type="EMBL" id="JAPEUR010000367">
    <property type="protein sequence ID" value="KAJ4310647.1"/>
    <property type="molecule type" value="Genomic_DNA"/>
</dbReference>
<sequence>MPNRNKGGYKPRAQGPTPTRFRCKVGGEWKPLADFSNNQQKNVKWQLDNGQNVDPAHCGMTCKEHSAGSKLEYRCEVCDLIKPREHFSKAALRRDEIICERCTAWTETQEPSVTPSPLETGHVSIEEQNQDVWVRDFANADFFDDTDLPRAPVTGLEGLGLTDLESTADGTRANQILSEVLTRDGSASASASAHSLAGGDTASVADDAMSTVTRLPPHLAGKISTKANSVVSSSVATTSNLKQHNELPPHLRGPGSISTASTVRKDREEAAKARQVPYNAWDSAGKKHQAIKNPTVMSSSGASALSSADKSEYSNPNLVGDWSDVPNALTAEPVTRGGKSKWPKSSELRIPQSEIKKQPVLLSTKAKNVDPEVDRQRRMHYCESDDSDF</sequence>
<evidence type="ECO:0000313" key="3">
    <source>
        <dbReference type="EMBL" id="KAJ4310647.1"/>
    </source>
</evidence>
<feature type="region of interest" description="Disordered" evidence="1">
    <location>
        <begin position="244"/>
        <end position="389"/>
    </location>
</feature>
<feature type="compositionally biased region" description="Low complexity" evidence="1">
    <location>
        <begin position="298"/>
        <end position="308"/>
    </location>
</feature>
<proteinExistence type="predicted"/>
<name>A0A9W8W4I6_9HYPO</name>
<gene>
    <name evidence="3" type="ORF">N0V84_010858</name>
</gene>
<dbReference type="Proteomes" id="UP001140502">
    <property type="component" value="Unassembled WGS sequence"/>
</dbReference>
<dbReference type="AlphaFoldDB" id="A0A9W8W4I6"/>
<evidence type="ECO:0000256" key="1">
    <source>
        <dbReference type="SAM" id="MobiDB-lite"/>
    </source>
</evidence>
<dbReference type="OrthoDB" id="3514033at2759"/>
<feature type="compositionally biased region" description="Basic and acidic residues" evidence="1">
    <location>
        <begin position="367"/>
        <end position="383"/>
    </location>
</feature>